<dbReference type="RefSeq" id="WP_090370312.1">
    <property type="nucleotide sequence ID" value="NZ_FNUA01000002.1"/>
</dbReference>
<accession>A0A2T4FFA7</accession>
<dbReference type="Proteomes" id="UP000240476">
    <property type="component" value="Unassembled WGS sequence"/>
</dbReference>
<dbReference type="EMBL" id="PYWX01000071">
    <property type="protein sequence ID" value="PTC22113.1"/>
    <property type="molecule type" value="Genomic_DNA"/>
</dbReference>
<dbReference type="AlphaFoldDB" id="A0A2T4FFA7"/>
<protein>
    <submittedName>
        <fullName evidence="1">Uncharacterized protein</fullName>
    </submittedName>
</protein>
<keyword evidence="2" id="KW-1185">Reference proteome</keyword>
<comment type="caution">
    <text evidence="1">The sequence shown here is derived from an EMBL/GenBank/DDBJ whole genome shotgun (WGS) entry which is preliminary data.</text>
</comment>
<name>A0A2T4FFA7_9PSED</name>
<sequence>MTQQSVTQIDDAVMQLTNGLLALTHVLAQVNPDLTKGFLGMAMHGSVQAGNGDSILKAIWEKAFPGALLPVALSPKEFTKRFGGSNS</sequence>
<proteinExistence type="predicted"/>
<reference evidence="1 2" key="1">
    <citation type="submission" date="2018-03" db="EMBL/GenBank/DDBJ databases">
        <title>Draft genome sequence of the type strain of Pseudomonas palleroniana LMG 23076, isolated from rice in Cameroon.</title>
        <authorList>
            <person name="Tambong J.T."/>
        </authorList>
    </citation>
    <scope>NUCLEOTIDE SEQUENCE [LARGE SCALE GENOMIC DNA]</scope>
    <source>
        <strain evidence="1 2">LMG 23076</strain>
    </source>
</reference>
<evidence type="ECO:0000313" key="1">
    <source>
        <dbReference type="EMBL" id="PTC22113.1"/>
    </source>
</evidence>
<organism evidence="1 2">
    <name type="scientific">Pseudomonas palleroniana</name>
    <dbReference type="NCBI Taxonomy" id="191390"/>
    <lineage>
        <taxon>Bacteria</taxon>
        <taxon>Pseudomonadati</taxon>
        <taxon>Pseudomonadota</taxon>
        <taxon>Gammaproteobacteria</taxon>
        <taxon>Pseudomonadales</taxon>
        <taxon>Pseudomonadaceae</taxon>
        <taxon>Pseudomonas</taxon>
    </lineage>
</organism>
<evidence type="ECO:0000313" key="2">
    <source>
        <dbReference type="Proteomes" id="UP000240476"/>
    </source>
</evidence>
<gene>
    <name evidence="1" type="ORF">C9383_24720</name>
</gene>